<evidence type="ECO:0000313" key="12">
    <source>
        <dbReference type="Proteomes" id="UP001434337"/>
    </source>
</evidence>
<feature type="domain" description="Signal transduction histidine kinase subgroup 3 dimerisation and phosphoacceptor" evidence="10">
    <location>
        <begin position="85"/>
        <end position="151"/>
    </location>
</feature>
<keyword evidence="3" id="KW-0597">Phosphoprotein</keyword>
<sequence length="286" mass="30424">MEHVEKPSSSWGSRAWLIAAGVFVVLLLVLLALEPSAPYLIAALSLILAAAVGVTTWALLRTRAARRSYEERLTEWAAEKAVQAERLRIARDLHDLASHGLGLMTVRAATANLTDDKEDGERRQALSDIERVGRETTTELRGMLALLRTGDDGTAPLRPVDALTDLPGIIESAQRAGLTVEFQQGDLGTVPAGVQLAVCSTVREALANALQHAGTTTVRLSIERDATGIAVDARDDGPIPGWSPHSGTGNGLRGLRERLAVHRGTLTTGSTGAGFRLMAHIPEEAA</sequence>
<dbReference type="InterPro" id="IPR050482">
    <property type="entry name" value="Sensor_HK_TwoCompSys"/>
</dbReference>
<dbReference type="RefSeq" id="WP_232550176.1">
    <property type="nucleotide sequence ID" value="NZ_CP115965.1"/>
</dbReference>
<dbReference type="PANTHER" id="PTHR24421">
    <property type="entry name" value="NITRATE/NITRITE SENSOR PROTEIN NARX-RELATED"/>
    <property type="match status" value="1"/>
</dbReference>
<feature type="transmembrane region" description="Helical" evidence="9">
    <location>
        <begin position="15"/>
        <end position="33"/>
    </location>
</feature>
<evidence type="ECO:0000256" key="1">
    <source>
        <dbReference type="ARBA" id="ARBA00000085"/>
    </source>
</evidence>
<keyword evidence="5" id="KW-0547">Nucleotide-binding</keyword>
<comment type="catalytic activity">
    <reaction evidence="1">
        <text>ATP + protein L-histidine = ADP + protein N-phospho-L-histidine.</text>
        <dbReference type="EC" id="2.7.13.3"/>
    </reaction>
</comment>
<dbReference type="EMBL" id="CP115965">
    <property type="protein sequence ID" value="WZX00219.1"/>
    <property type="molecule type" value="Genomic_DNA"/>
</dbReference>
<keyword evidence="6 11" id="KW-0418">Kinase</keyword>
<dbReference type="CDD" id="cd16917">
    <property type="entry name" value="HATPase_UhpB-NarQ-NarX-like"/>
    <property type="match status" value="1"/>
</dbReference>
<reference evidence="11 12" key="1">
    <citation type="journal article" date="2023" name="Environ Microbiome">
        <title>A coral-associated actinobacterium mitigates coral bleaching under heat stress.</title>
        <authorList>
            <person name="Li J."/>
            <person name="Zou Y."/>
            <person name="Li Q."/>
            <person name="Zhang J."/>
            <person name="Bourne D.G."/>
            <person name="Lyu Y."/>
            <person name="Liu C."/>
            <person name="Zhang S."/>
        </authorList>
    </citation>
    <scope>NUCLEOTIDE SEQUENCE [LARGE SCALE GENOMIC DNA]</scope>
    <source>
        <strain evidence="11 12">SCSIO 13291</strain>
    </source>
</reference>
<evidence type="ECO:0000259" key="10">
    <source>
        <dbReference type="Pfam" id="PF07730"/>
    </source>
</evidence>
<keyword evidence="7" id="KW-0067">ATP-binding</keyword>
<evidence type="ECO:0000313" key="11">
    <source>
        <dbReference type="EMBL" id="WZX00219.1"/>
    </source>
</evidence>
<accession>A0ABZ3CBU8</accession>
<dbReference type="Pfam" id="PF07730">
    <property type="entry name" value="HisKA_3"/>
    <property type="match status" value="1"/>
</dbReference>
<organism evidence="11 12">
    <name type="scientific">Propioniciclava soli</name>
    <dbReference type="NCBI Taxonomy" id="2775081"/>
    <lineage>
        <taxon>Bacteria</taxon>
        <taxon>Bacillati</taxon>
        <taxon>Actinomycetota</taxon>
        <taxon>Actinomycetes</taxon>
        <taxon>Propionibacteriales</taxon>
        <taxon>Propionibacteriaceae</taxon>
        <taxon>Propioniciclava</taxon>
    </lineage>
</organism>
<dbReference type="InterPro" id="IPR036890">
    <property type="entry name" value="HATPase_C_sf"/>
</dbReference>
<feature type="transmembrane region" description="Helical" evidence="9">
    <location>
        <begin position="39"/>
        <end position="60"/>
    </location>
</feature>
<dbReference type="SUPFAM" id="SSF55874">
    <property type="entry name" value="ATPase domain of HSP90 chaperone/DNA topoisomerase II/histidine kinase"/>
    <property type="match status" value="1"/>
</dbReference>
<keyword evidence="12" id="KW-1185">Reference proteome</keyword>
<keyword evidence="9" id="KW-1133">Transmembrane helix</keyword>
<evidence type="ECO:0000256" key="3">
    <source>
        <dbReference type="ARBA" id="ARBA00022553"/>
    </source>
</evidence>
<name>A0ABZ3CBU8_9ACTN</name>
<dbReference type="Gene3D" id="1.20.5.1930">
    <property type="match status" value="1"/>
</dbReference>
<keyword evidence="8" id="KW-0902">Two-component regulatory system</keyword>
<evidence type="ECO:0000256" key="2">
    <source>
        <dbReference type="ARBA" id="ARBA00012438"/>
    </source>
</evidence>
<evidence type="ECO:0000256" key="6">
    <source>
        <dbReference type="ARBA" id="ARBA00022777"/>
    </source>
</evidence>
<dbReference type="Proteomes" id="UP001434337">
    <property type="component" value="Chromosome"/>
</dbReference>
<evidence type="ECO:0000256" key="7">
    <source>
        <dbReference type="ARBA" id="ARBA00022840"/>
    </source>
</evidence>
<evidence type="ECO:0000256" key="4">
    <source>
        <dbReference type="ARBA" id="ARBA00022679"/>
    </source>
</evidence>
<dbReference type="InterPro" id="IPR011712">
    <property type="entry name" value="Sig_transdc_His_kin_sub3_dim/P"/>
</dbReference>
<evidence type="ECO:0000256" key="8">
    <source>
        <dbReference type="ARBA" id="ARBA00023012"/>
    </source>
</evidence>
<evidence type="ECO:0000256" key="5">
    <source>
        <dbReference type="ARBA" id="ARBA00022741"/>
    </source>
</evidence>
<dbReference type="Gene3D" id="3.30.565.10">
    <property type="entry name" value="Histidine kinase-like ATPase, C-terminal domain"/>
    <property type="match status" value="1"/>
</dbReference>
<proteinExistence type="predicted"/>
<keyword evidence="9" id="KW-0812">Transmembrane</keyword>
<evidence type="ECO:0000256" key="9">
    <source>
        <dbReference type="SAM" id="Phobius"/>
    </source>
</evidence>
<protein>
    <recommendedName>
        <fullName evidence="2">histidine kinase</fullName>
        <ecNumber evidence="2">2.7.13.3</ecNumber>
    </recommendedName>
</protein>
<keyword evidence="9" id="KW-0472">Membrane</keyword>
<dbReference type="EC" id="2.7.13.3" evidence="2"/>
<keyword evidence="4" id="KW-0808">Transferase</keyword>
<dbReference type="PANTHER" id="PTHR24421:SF10">
    <property type="entry name" value="NITRATE_NITRITE SENSOR PROTEIN NARQ"/>
    <property type="match status" value="1"/>
</dbReference>
<dbReference type="GO" id="GO:0016301">
    <property type="term" value="F:kinase activity"/>
    <property type="evidence" value="ECO:0007669"/>
    <property type="project" value="UniProtKB-KW"/>
</dbReference>
<gene>
    <name evidence="11" type="ORF">PCC79_08575</name>
</gene>